<dbReference type="SFLD" id="SFLDG01082">
    <property type="entry name" value="B12-binding_domain_containing"/>
    <property type="match status" value="1"/>
</dbReference>
<dbReference type="GO" id="GO:0003824">
    <property type="term" value="F:catalytic activity"/>
    <property type="evidence" value="ECO:0007669"/>
    <property type="project" value="InterPro"/>
</dbReference>
<evidence type="ECO:0000259" key="9">
    <source>
        <dbReference type="PROSITE" id="PS51332"/>
    </source>
</evidence>
<evidence type="ECO:0000256" key="6">
    <source>
        <dbReference type="ARBA" id="ARBA00022723"/>
    </source>
</evidence>
<keyword evidence="3" id="KW-0489">Methyltransferase</keyword>
<evidence type="ECO:0000256" key="1">
    <source>
        <dbReference type="ARBA" id="ARBA00001966"/>
    </source>
</evidence>
<organism evidence="11 12">
    <name type="scientific">Aerophobetes bacterium</name>
    <dbReference type="NCBI Taxonomy" id="2030807"/>
    <lineage>
        <taxon>Bacteria</taxon>
        <taxon>Candidatus Aerophobota</taxon>
    </lineage>
</organism>
<dbReference type="PANTHER" id="PTHR43409:SF7">
    <property type="entry name" value="BLL1977 PROTEIN"/>
    <property type="match status" value="1"/>
</dbReference>
<keyword evidence="6" id="KW-0479">Metal-binding</keyword>
<evidence type="ECO:0000256" key="8">
    <source>
        <dbReference type="ARBA" id="ARBA00023014"/>
    </source>
</evidence>
<keyword evidence="4" id="KW-0808">Transferase</keyword>
<feature type="domain" description="B12-binding" evidence="9">
    <location>
        <begin position="1"/>
        <end position="134"/>
    </location>
</feature>
<accession>A0A662DJW6</accession>
<dbReference type="PROSITE" id="PS51332">
    <property type="entry name" value="B12_BINDING"/>
    <property type="match status" value="1"/>
</dbReference>
<evidence type="ECO:0000259" key="10">
    <source>
        <dbReference type="PROSITE" id="PS51918"/>
    </source>
</evidence>
<evidence type="ECO:0000256" key="4">
    <source>
        <dbReference type="ARBA" id="ARBA00022679"/>
    </source>
</evidence>
<dbReference type="Proteomes" id="UP000280417">
    <property type="component" value="Unassembled WGS sequence"/>
</dbReference>
<evidence type="ECO:0000256" key="5">
    <source>
        <dbReference type="ARBA" id="ARBA00022691"/>
    </source>
</evidence>
<dbReference type="SFLD" id="SFLDG01123">
    <property type="entry name" value="methyltransferase_(Class_B)"/>
    <property type="match status" value="1"/>
</dbReference>
<dbReference type="GO" id="GO:0005829">
    <property type="term" value="C:cytosol"/>
    <property type="evidence" value="ECO:0007669"/>
    <property type="project" value="TreeGrafter"/>
</dbReference>
<dbReference type="GO" id="GO:0031419">
    <property type="term" value="F:cobalamin binding"/>
    <property type="evidence" value="ECO:0007669"/>
    <property type="project" value="InterPro"/>
</dbReference>
<evidence type="ECO:0000256" key="2">
    <source>
        <dbReference type="ARBA" id="ARBA00022485"/>
    </source>
</evidence>
<keyword evidence="5" id="KW-0949">S-adenosyl-L-methionine</keyword>
<dbReference type="InterPro" id="IPR020612">
    <property type="entry name" value="Methylthiotransferase_CS"/>
</dbReference>
<comment type="cofactor">
    <cofactor evidence="1">
        <name>[4Fe-4S] cluster</name>
        <dbReference type="ChEBI" id="CHEBI:49883"/>
    </cofactor>
</comment>
<gene>
    <name evidence="11" type="ORF">DRJ04_02120</name>
</gene>
<dbReference type="InterPro" id="IPR023404">
    <property type="entry name" value="rSAM_horseshoe"/>
</dbReference>
<reference evidence="11 12" key="1">
    <citation type="submission" date="2018-06" db="EMBL/GenBank/DDBJ databases">
        <title>Extensive metabolic versatility and redundancy in microbially diverse, dynamic hydrothermal sediments.</title>
        <authorList>
            <person name="Dombrowski N."/>
            <person name="Teske A."/>
            <person name="Baker B.J."/>
        </authorList>
    </citation>
    <scope>NUCLEOTIDE SEQUENCE [LARGE SCALE GENOMIC DNA]</scope>
    <source>
        <strain evidence="11">B3_G15</strain>
    </source>
</reference>
<dbReference type="CDD" id="cd02068">
    <property type="entry name" value="radical_SAM_B12_BD"/>
    <property type="match status" value="1"/>
</dbReference>
<dbReference type="Pfam" id="PF02310">
    <property type="entry name" value="B12-binding"/>
    <property type="match status" value="1"/>
</dbReference>
<dbReference type="Gene3D" id="3.40.50.280">
    <property type="entry name" value="Cobalamin-binding domain"/>
    <property type="match status" value="1"/>
</dbReference>
<proteinExistence type="predicted"/>
<dbReference type="InterPro" id="IPR034466">
    <property type="entry name" value="Methyltransferase_Class_B"/>
</dbReference>
<dbReference type="InterPro" id="IPR006158">
    <property type="entry name" value="Cobalamin-bd"/>
</dbReference>
<dbReference type="AlphaFoldDB" id="A0A662DJW6"/>
<evidence type="ECO:0000313" key="12">
    <source>
        <dbReference type="Proteomes" id="UP000280417"/>
    </source>
</evidence>
<dbReference type="GO" id="GO:0051539">
    <property type="term" value="F:4 iron, 4 sulfur cluster binding"/>
    <property type="evidence" value="ECO:0007669"/>
    <property type="project" value="UniProtKB-KW"/>
</dbReference>
<dbReference type="CDD" id="cd01335">
    <property type="entry name" value="Radical_SAM"/>
    <property type="match status" value="1"/>
</dbReference>
<dbReference type="InterPro" id="IPR058240">
    <property type="entry name" value="rSAM_sf"/>
</dbReference>
<comment type="caution">
    <text evidence="11">The sequence shown here is derived from an EMBL/GenBank/DDBJ whole genome shotgun (WGS) entry which is preliminary data.</text>
</comment>
<name>A0A662DJW6_UNCAE</name>
<protein>
    <submittedName>
        <fullName evidence="11">B12-binding domain-containing radical SAM protein</fullName>
    </submittedName>
</protein>
<dbReference type="EMBL" id="QMQA01000038">
    <property type="protein sequence ID" value="RLE14573.1"/>
    <property type="molecule type" value="Genomic_DNA"/>
</dbReference>
<dbReference type="SMART" id="SM00729">
    <property type="entry name" value="Elp3"/>
    <property type="match status" value="1"/>
</dbReference>
<sequence>MKIELIAPTWTEKVQTKRAKREKVFKIPPLGLLNVAAVTPRDIKVTLTDENIEPIDFEKDVDLVGITTVTSAAPRAYEIARQFRKRGVPVVLGGPHVSVLPEEALQHASAVVVGEAEGAWEKLLEDFVKGGEKGLKKIYKNEKLPDLSKVPFPRWDILKRDRYIADKVLHLTRGCPYNCSFCSVTQLFGRKIRCRPIDKVVDFIKENIGKGLKGRLFVFLDDNIMGNKRYAKELFRSLIPLKIIWMSQSSINAAYDKELLDLAARSGCKALFIGLESVSEGALKEVGKRQNKVEFYEEAIKRFHRYGIFIHGAFIFGMDAHDRSIFKITVDFVNKVKLDSVQYSILTPLPGTRFYKEMEKEGRIIDRDWSNYDCGHVVFRPKKMSPAELDKGFAWSYVNSLSFYSIFKRMSGVFSGGRWKYGLPLFIFNLLYRKTCSRMKERIANPMVSEREDAQVLAAFGK</sequence>
<dbReference type="InterPro" id="IPR006638">
    <property type="entry name" value="Elp3/MiaA/NifB-like_rSAM"/>
</dbReference>
<dbReference type="PANTHER" id="PTHR43409">
    <property type="entry name" value="ANAEROBIC MAGNESIUM-PROTOPORPHYRIN IX MONOMETHYL ESTER CYCLASE-RELATED"/>
    <property type="match status" value="1"/>
</dbReference>
<dbReference type="GO" id="GO:0046872">
    <property type="term" value="F:metal ion binding"/>
    <property type="evidence" value="ECO:0007669"/>
    <property type="project" value="UniProtKB-KW"/>
</dbReference>
<keyword evidence="7" id="KW-0408">Iron</keyword>
<evidence type="ECO:0000256" key="3">
    <source>
        <dbReference type="ARBA" id="ARBA00022603"/>
    </source>
</evidence>
<evidence type="ECO:0000313" key="11">
    <source>
        <dbReference type="EMBL" id="RLE14573.1"/>
    </source>
</evidence>
<dbReference type="Pfam" id="PF04055">
    <property type="entry name" value="Radical_SAM"/>
    <property type="match status" value="1"/>
</dbReference>
<dbReference type="Gene3D" id="3.80.30.20">
    <property type="entry name" value="tm_1862 like domain"/>
    <property type="match status" value="1"/>
</dbReference>
<dbReference type="PROSITE" id="PS01278">
    <property type="entry name" value="MTTASE_RADICAL"/>
    <property type="match status" value="1"/>
</dbReference>
<feature type="domain" description="Radical SAM core" evidence="10">
    <location>
        <begin position="159"/>
        <end position="387"/>
    </location>
</feature>
<dbReference type="SUPFAM" id="SSF102114">
    <property type="entry name" value="Radical SAM enzymes"/>
    <property type="match status" value="1"/>
</dbReference>
<dbReference type="InterPro" id="IPR007197">
    <property type="entry name" value="rSAM"/>
</dbReference>
<dbReference type="InterPro" id="IPR051198">
    <property type="entry name" value="BchE-like"/>
</dbReference>
<dbReference type="SFLD" id="SFLDS00029">
    <property type="entry name" value="Radical_SAM"/>
    <property type="match status" value="1"/>
</dbReference>
<dbReference type="PROSITE" id="PS51918">
    <property type="entry name" value="RADICAL_SAM"/>
    <property type="match status" value="1"/>
</dbReference>
<keyword evidence="8" id="KW-0411">Iron-sulfur</keyword>
<evidence type="ECO:0000256" key="7">
    <source>
        <dbReference type="ARBA" id="ARBA00023004"/>
    </source>
</evidence>
<keyword evidence="2" id="KW-0004">4Fe-4S</keyword>